<dbReference type="CDD" id="cd06325">
    <property type="entry name" value="PBP1_ABC_unchar_transporter"/>
    <property type="match status" value="1"/>
</dbReference>
<gene>
    <name evidence="2" type="ORF">H9811_05970</name>
</gene>
<dbReference type="PROSITE" id="PS51257">
    <property type="entry name" value="PROKAR_LIPOPROTEIN"/>
    <property type="match status" value="1"/>
</dbReference>
<protein>
    <submittedName>
        <fullName evidence="2">ABC transporter substrate-binding protein</fullName>
    </submittedName>
</protein>
<dbReference type="PANTHER" id="PTHR35271:SF1">
    <property type="entry name" value="ABC TRANSPORTER, SUBSTRATE-BINDING LIPOPROTEIN"/>
    <property type="match status" value="1"/>
</dbReference>
<keyword evidence="1" id="KW-0732">Signal</keyword>
<organism evidence="2 3">
    <name type="scientific">Candidatus Gemmiger excrementigallinarum</name>
    <dbReference type="NCBI Taxonomy" id="2838609"/>
    <lineage>
        <taxon>Bacteria</taxon>
        <taxon>Bacillati</taxon>
        <taxon>Bacillota</taxon>
        <taxon>Clostridia</taxon>
        <taxon>Eubacteriales</taxon>
        <taxon>Gemmiger</taxon>
    </lineage>
</organism>
<dbReference type="InterPro" id="IPR028082">
    <property type="entry name" value="Peripla_BP_I"/>
</dbReference>
<evidence type="ECO:0000256" key="1">
    <source>
        <dbReference type="SAM" id="SignalP"/>
    </source>
</evidence>
<comment type="caution">
    <text evidence="2">The sequence shown here is derived from an EMBL/GenBank/DDBJ whole genome shotgun (WGS) entry which is preliminary data.</text>
</comment>
<dbReference type="SUPFAM" id="SSF53822">
    <property type="entry name" value="Periplasmic binding protein-like I"/>
    <property type="match status" value="1"/>
</dbReference>
<feature type="signal peptide" evidence="1">
    <location>
        <begin position="1"/>
        <end position="18"/>
    </location>
</feature>
<dbReference type="InterPro" id="IPR007487">
    <property type="entry name" value="ABC_transpt-TYRBP-like"/>
</dbReference>
<dbReference type="Gene3D" id="3.40.50.2300">
    <property type="match status" value="2"/>
</dbReference>
<reference evidence="2" key="2">
    <citation type="submission" date="2021-04" db="EMBL/GenBank/DDBJ databases">
        <authorList>
            <person name="Gilroy R."/>
        </authorList>
    </citation>
    <scope>NUCLEOTIDE SEQUENCE</scope>
    <source>
        <strain evidence="2">ChiSxjej1B13-11774</strain>
    </source>
</reference>
<dbReference type="PANTHER" id="PTHR35271">
    <property type="entry name" value="ABC TRANSPORTER, SUBSTRATE-BINDING LIPOPROTEIN-RELATED"/>
    <property type="match status" value="1"/>
</dbReference>
<reference evidence="2" key="1">
    <citation type="journal article" date="2021" name="PeerJ">
        <title>Extensive microbial diversity within the chicken gut microbiome revealed by metagenomics and culture.</title>
        <authorList>
            <person name="Gilroy R."/>
            <person name="Ravi A."/>
            <person name="Getino M."/>
            <person name="Pursley I."/>
            <person name="Horton D.L."/>
            <person name="Alikhan N.F."/>
            <person name="Baker D."/>
            <person name="Gharbi K."/>
            <person name="Hall N."/>
            <person name="Watson M."/>
            <person name="Adriaenssens E.M."/>
            <person name="Foster-Nyarko E."/>
            <person name="Jarju S."/>
            <person name="Secka A."/>
            <person name="Antonio M."/>
            <person name="Oren A."/>
            <person name="Chaudhuri R.R."/>
            <person name="La Ragione R."/>
            <person name="Hildebrand F."/>
            <person name="Pallen M.J."/>
        </authorList>
    </citation>
    <scope>NUCLEOTIDE SEQUENCE</scope>
    <source>
        <strain evidence="2">ChiSxjej1B13-11774</strain>
    </source>
</reference>
<proteinExistence type="predicted"/>
<dbReference type="AlphaFoldDB" id="A0A9D2ERB6"/>
<dbReference type="EMBL" id="DXBP01000036">
    <property type="protein sequence ID" value="HIZ42090.1"/>
    <property type="molecule type" value="Genomic_DNA"/>
</dbReference>
<sequence length="338" mass="34744">MKKFVAVLSAAAMMTTLAACGATADTTSASASTATAEATSGDGYKIAIVQQMDHSSLDEIRTAIEAELDAKAAEKGITIEYKDFNGQNDATTLNQIGTQVVSDGYDAVIPIATLAAQCMATACESTGTPVVYAAISDPAAADLTGIDYVTGTSDALNTQSIIDMMLAVQPDLQTVGLLYSNSEANSVTPIAEAKEYLDSKGIAYIEKTGNTNDEIMTAAASMVGQVDAVFTPTDNVVMAAAAAVSETLTDGGIPFYTGADSFVTAGAFATCGVNYTDLGTYTADMALDILETGTVPEYHVMDGGIITVNTDTATALGIDYSVFNDLASQVVEVTTSAE</sequence>
<name>A0A9D2ERB6_9FIRM</name>
<evidence type="ECO:0000313" key="3">
    <source>
        <dbReference type="Proteomes" id="UP000824048"/>
    </source>
</evidence>
<feature type="chain" id="PRO_5039545329" evidence="1">
    <location>
        <begin position="19"/>
        <end position="338"/>
    </location>
</feature>
<evidence type="ECO:0000313" key="2">
    <source>
        <dbReference type="EMBL" id="HIZ42090.1"/>
    </source>
</evidence>
<accession>A0A9D2ERB6</accession>
<dbReference type="Proteomes" id="UP000824048">
    <property type="component" value="Unassembled WGS sequence"/>
</dbReference>
<dbReference type="Pfam" id="PF04392">
    <property type="entry name" value="ABC_sub_bind"/>
    <property type="match status" value="1"/>
</dbReference>